<dbReference type="SUPFAM" id="SSF54637">
    <property type="entry name" value="Thioesterase/thiol ester dehydrase-isomerase"/>
    <property type="match status" value="1"/>
</dbReference>
<accession>A0A640VIW7</accession>
<protein>
    <submittedName>
        <fullName evidence="3">Thioesterase</fullName>
    </submittedName>
</protein>
<evidence type="ECO:0000256" key="2">
    <source>
        <dbReference type="ARBA" id="ARBA00022801"/>
    </source>
</evidence>
<reference evidence="3 4" key="1">
    <citation type="submission" date="2019-12" db="EMBL/GenBank/DDBJ databases">
        <title>Roseobacter cerasinus sp. nov., isolated from seawater around aquaculture.</title>
        <authorList>
            <person name="Muramatsu S."/>
            <person name="Takabe Y."/>
            <person name="Mori K."/>
            <person name="Takaichi S."/>
            <person name="Hanada S."/>
        </authorList>
    </citation>
    <scope>NUCLEOTIDE SEQUENCE [LARGE SCALE GENOMIC DNA]</scope>
    <source>
        <strain evidence="3 4">AI77</strain>
    </source>
</reference>
<dbReference type="CDD" id="cd00586">
    <property type="entry name" value="4HBT"/>
    <property type="match status" value="1"/>
</dbReference>
<dbReference type="Proteomes" id="UP000436522">
    <property type="component" value="Unassembled WGS sequence"/>
</dbReference>
<evidence type="ECO:0000313" key="3">
    <source>
        <dbReference type="EMBL" id="GFE48283.1"/>
    </source>
</evidence>
<evidence type="ECO:0000313" key="4">
    <source>
        <dbReference type="Proteomes" id="UP000436522"/>
    </source>
</evidence>
<dbReference type="RefSeq" id="WP_159974208.1">
    <property type="nucleotide sequence ID" value="NZ_BLIV01000001.1"/>
</dbReference>
<evidence type="ECO:0000256" key="1">
    <source>
        <dbReference type="ARBA" id="ARBA00005953"/>
    </source>
</evidence>
<dbReference type="InterPro" id="IPR050563">
    <property type="entry name" value="4-hydroxybenzoyl-CoA_TE"/>
</dbReference>
<dbReference type="AlphaFoldDB" id="A0A640VIW7"/>
<dbReference type="Pfam" id="PF13279">
    <property type="entry name" value="4HBT_2"/>
    <property type="match status" value="1"/>
</dbReference>
<keyword evidence="2" id="KW-0378">Hydrolase</keyword>
<dbReference type="OrthoDB" id="9801517at2"/>
<dbReference type="GO" id="GO:0047617">
    <property type="term" value="F:fatty acyl-CoA hydrolase activity"/>
    <property type="evidence" value="ECO:0007669"/>
    <property type="project" value="TreeGrafter"/>
</dbReference>
<sequence length="161" mass="18344">MDLRYHTPLSPEMQSHLGIAPTAPLAMADQVRFSELDVLNHVNNAVYMQWFERLRVRYTQEWGLSRSTGADKGPRIVIRSGQIHYRQEMLMDEDYVVTCGCTGFRTTSFSLAQTLWAGGTLRATFDCVLVLLTSDGSARYPIPDDLHRRFVEIDGARDENM</sequence>
<comment type="similarity">
    <text evidence="1">Belongs to the 4-hydroxybenzoyl-CoA thioesterase family.</text>
</comment>
<dbReference type="InterPro" id="IPR029069">
    <property type="entry name" value="HotDog_dom_sf"/>
</dbReference>
<dbReference type="PANTHER" id="PTHR31793">
    <property type="entry name" value="4-HYDROXYBENZOYL-COA THIOESTERASE FAMILY MEMBER"/>
    <property type="match status" value="1"/>
</dbReference>
<organism evidence="3 4">
    <name type="scientific">Roseobacter cerasinus</name>
    <dbReference type="NCBI Taxonomy" id="2602289"/>
    <lineage>
        <taxon>Bacteria</taxon>
        <taxon>Pseudomonadati</taxon>
        <taxon>Pseudomonadota</taxon>
        <taxon>Alphaproteobacteria</taxon>
        <taxon>Rhodobacterales</taxon>
        <taxon>Roseobacteraceae</taxon>
        <taxon>Roseobacter</taxon>
    </lineage>
</organism>
<dbReference type="Gene3D" id="3.10.129.10">
    <property type="entry name" value="Hotdog Thioesterase"/>
    <property type="match status" value="1"/>
</dbReference>
<proteinExistence type="inferred from homology"/>
<comment type="caution">
    <text evidence="3">The sequence shown here is derived from an EMBL/GenBank/DDBJ whole genome shotgun (WGS) entry which is preliminary data.</text>
</comment>
<name>A0A640VIW7_9RHOB</name>
<dbReference type="PANTHER" id="PTHR31793:SF27">
    <property type="entry name" value="NOVEL THIOESTERASE SUPERFAMILY DOMAIN AND SAPOSIN A-TYPE DOMAIN CONTAINING PROTEIN (0610012H03RIK)"/>
    <property type="match status" value="1"/>
</dbReference>
<gene>
    <name evidence="3" type="ORF">So717_00360</name>
</gene>
<keyword evidence="4" id="KW-1185">Reference proteome</keyword>
<dbReference type="EMBL" id="BLIV01000001">
    <property type="protein sequence ID" value="GFE48283.1"/>
    <property type="molecule type" value="Genomic_DNA"/>
</dbReference>